<dbReference type="InterPro" id="IPR041988">
    <property type="entry name" value="Ribosomal_uL24_KOW"/>
</dbReference>
<comment type="similarity">
    <text evidence="1">Belongs to the universal ribosomal protein uL24 family.</text>
</comment>
<evidence type="ECO:0000313" key="5">
    <source>
        <dbReference type="EMBL" id="CAD7228280.1"/>
    </source>
</evidence>
<dbReference type="InterPro" id="IPR020719">
    <property type="entry name" value="RNA3'_term_phos_cycl-like_CS"/>
</dbReference>
<evidence type="ECO:0000256" key="1">
    <source>
        <dbReference type="ARBA" id="ARBA00010618"/>
    </source>
</evidence>
<sequence length="312" mass="34487">MERRGFFPRGGGQVHAEVFPLLSGCIKPFNLTQFGKLVSIEGVAQVAGNLPVRVAEEMRSSAEKALRSLSAPKFKLTACKATEDSVGSCCWMDIVARTDSGVLLGNSVLLGKGERGSVAGERCGEELREEIVAASCADRNAVDQLIIFMALAQGTSAVLKYLVSEAIMKLNKEVTSSRRKQRKMYFNAPSHIRRKLMSSPLSKELQQKYNVKTMPIRKDDEVMVVRGHHKGQGVGKVSQVYRSKFCIHIERITRDKANGMSVPVPIHPSNVRIVKLKLDKNRKRILERKAKGRSAALGKDKGKYTLETMDSS</sequence>
<dbReference type="EMBL" id="OB661465">
    <property type="protein sequence ID" value="CAD7228280.1"/>
    <property type="molecule type" value="Genomic_DNA"/>
</dbReference>
<reference evidence="5" key="1">
    <citation type="submission" date="2020-11" db="EMBL/GenBank/DDBJ databases">
        <authorList>
            <person name="Tran Van P."/>
        </authorList>
    </citation>
    <scope>NUCLEOTIDE SEQUENCE</scope>
</reference>
<dbReference type="InterPro" id="IPR005756">
    <property type="entry name" value="Ribosomal_uL24_euk/arc"/>
</dbReference>
<dbReference type="CDD" id="cd06089">
    <property type="entry name" value="KOW_RPL26"/>
    <property type="match status" value="1"/>
</dbReference>
<accession>A0A7R8WDE4</accession>
<evidence type="ECO:0000259" key="4">
    <source>
        <dbReference type="SMART" id="SM00739"/>
    </source>
</evidence>
<dbReference type="InterPro" id="IPR013791">
    <property type="entry name" value="RNA3'-term_phos_cycl_insert"/>
</dbReference>
<keyword evidence="3" id="KW-0687">Ribonucleoprotein</keyword>
<dbReference type="InterPro" id="IPR036553">
    <property type="entry name" value="RPTC_insert"/>
</dbReference>
<dbReference type="Gene3D" id="2.30.30.30">
    <property type="match status" value="1"/>
</dbReference>
<dbReference type="InterPro" id="IPR005824">
    <property type="entry name" value="KOW"/>
</dbReference>
<dbReference type="PROSITE" id="PS01287">
    <property type="entry name" value="RTC"/>
    <property type="match status" value="1"/>
</dbReference>
<dbReference type="PROSITE" id="PS01108">
    <property type="entry name" value="RIBOSOMAL_L24"/>
    <property type="match status" value="1"/>
</dbReference>
<dbReference type="GO" id="GO:0003723">
    <property type="term" value="F:RNA binding"/>
    <property type="evidence" value="ECO:0007669"/>
    <property type="project" value="InterPro"/>
</dbReference>
<dbReference type="NCBIfam" id="TIGR01080">
    <property type="entry name" value="rplX_A_E"/>
    <property type="match status" value="1"/>
</dbReference>
<dbReference type="SMART" id="SM00739">
    <property type="entry name" value="KOW"/>
    <property type="match status" value="1"/>
</dbReference>
<evidence type="ECO:0000256" key="3">
    <source>
        <dbReference type="ARBA" id="ARBA00023274"/>
    </source>
</evidence>
<organism evidence="5">
    <name type="scientific">Cyprideis torosa</name>
    <dbReference type="NCBI Taxonomy" id="163714"/>
    <lineage>
        <taxon>Eukaryota</taxon>
        <taxon>Metazoa</taxon>
        <taxon>Ecdysozoa</taxon>
        <taxon>Arthropoda</taxon>
        <taxon>Crustacea</taxon>
        <taxon>Oligostraca</taxon>
        <taxon>Ostracoda</taxon>
        <taxon>Podocopa</taxon>
        <taxon>Podocopida</taxon>
        <taxon>Cytherocopina</taxon>
        <taxon>Cytheroidea</taxon>
        <taxon>Cytherideidae</taxon>
        <taxon>Cyprideis</taxon>
    </lineage>
</organism>
<gene>
    <name evidence="5" type="ORF">CTOB1V02_LOCUS6167</name>
</gene>
<dbReference type="GO" id="GO:0003735">
    <property type="term" value="F:structural constituent of ribosome"/>
    <property type="evidence" value="ECO:0007669"/>
    <property type="project" value="InterPro"/>
</dbReference>
<dbReference type="InterPro" id="IPR008991">
    <property type="entry name" value="Translation_prot_SH3-like_sf"/>
</dbReference>
<dbReference type="InterPro" id="IPR023797">
    <property type="entry name" value="RNA3'_phos_cyclase_dom"/>
</dbReference>
<proteinExistence type="inferred from homology"/>
<dbReference type="InterPro" id="IPR005825">
    <property type="entry name" value="Ribosomal_uL24_CS"/>
</dbReference>
<dbReference type="GO" id="GO:0006412">
    <property type="term" value="P:translation"/>
    <property type="evidence" value="ECO:0007669"/>
    <property type="project" value="InterPro"/>
</dbReference>
<dbReference type="PANTHER" id="PTHR11143">
    <property type="entry name" value="60S RIBOSOMAL PROTEIN L26 FAMILY MEMBER"/>
    <property type="match status" value="1"/>
</dbReference>
<dbReference type="Pfam" id="PF16906">
    <property type="entry name" value="Ribosomal_L26"/>
    <property type="match status" value="1"/>
</dbReference>
<dbReference type="FunFam" id="2.30.30.30:FF:000009">
    <property type="entry name" value="60S ribosomal protein L26"/>
    <property type="match status" value="1"/>
</dbReference>
<dbReference type="AlphaFoldDB" id="A0A7R8WDE4"/>
<dbReference type="Pfam" id="PF05189">
    <property type="entry name" value="RTC_insert"/>
    <property type="match status" value="1"/>
</dbReference>
<dbReference type="InterPro" id="IPR014722">
    <property type="entry name" value="Rib_uL2_dom2"/>
</dbReference>
<dbReference type="Gene3D" id="3.30.360.20">
    <property type="entry name" value="RNA 3'-terminal phosphate cyclase, insert domain"/>
    <property type="match status" value="1"/>
</dbReference>
<dbReference type="HAMAP" id="MF_01326_A">
    <property type="entry name" value="Ribosomal_uL24_A"/>
    <property type="match status" value="1"/>
</dbReference>
<dbReference type="SUPFAM" id="SSF50104">
    <property type="entry name" value="Translation proteins SH3-like domain"/>
    <property type="match status" value="1"/>
</dbReference>
<dbReference type="Pfam" id="PF01137">
    <property type="entry name" value="RTC"/>
    <property type="match status" value="1"/>
</dbReference>
<name>A0A7R8WDE4_9CRUS</name>
<keyword evidence="2" id="KW-0689">Ribosomal protein</keyword>
<dbReference type="GO" id="GO:0015934">
    <property type="term" value="C:large ribosomal subunit"/>
    <property type="evidence" value="ECO:0007669"/>
    <property type="project" value="InterPro"/>
</dbReference>
<dbReference type="OrthoDB" id="1688503at2759"/>
<feature type="domain" description="KOW" evidence="4">
    <location>
        <begin position="215"/>
        <end position="243"/>
    </location>
</feature>
<evidence type="ECO:0000256" key="2">
    <source>
        <dbReference type="ARBA" id="ARBA00022980"/>
    </source>
</evidence>
<protein>
    <recommendedName>
        <fullName evidence="4">KOW domain-containing protein</fullName>
    </recommendedName>
</protein>